<feature type="transmembrane region" description="Helical" evidence="8">
    <location>
        <begin position="62"/>
        <end position="79"/>
    </location>
</feature>
<evidence type="ECO:0000256" key="7">
    <source>
        <dbReference type="ARBA" id="ARBA00023136"/>
    </source>
</evidence>
<dbReference type="RefSeq" id="WP_075870587.1">
    <property type="nucleotide sequence ID" value="NZ_CALYQA010000003.1"/>
</dbReference>
<evidence type="ECO:0000256" key="3">
    <source>
        <dbReference type="ARBA" id="ARBA00022448"/>
    </source>
</evidence>
<gene>
    <name evidence="10" type="ORF">PEB0149_001540</name>
</gene>
<feature type="transmembrane region" description="Helical" evidence="8">
    <location>
        <begin position="115"/>
        <end position="136"/>
    </location>
</feature>
<sequence>MSHHLSERQHIDAVKATLGYKEFIVMIATLMATNAIAIDIMLPAMSDMSLSLKMSGQNDQHYIIFSYLVGFGLSQLLFGPISDRYGRRKPIIAGLIFYSLSSAACAFAPNFGWLLALRAIQGIGAAATRVLTISIVRDIYGGRQMAEVMSIVMMVFMIVPVVAPAVGQAIMFFGHWQLIFLFMAIAGIAIAIWVYFRLPETLYEKRPLTFSSVGESLWMVVSNRVSLCYTLAFSLVLGGLFCTLNTSQQIYDGIYHLGPWFPAAFALVAAFQALSSFLNSLFVGRFGMRKISHTLLLIFCIASLVWFIGSIYEGGATPFSYFMLLLVIIMFSYGGLGANFNSLAMEPLGKVAGTASSVFGFLQTIIGAGLGFIIAQQFDGTTIPIAGGFFLLSCGSILLILIAEKGKLFSGHHHASHVTVIKTDDK</sequence>
<dbReference type="Gene3D" id="1.20.1720.10">
    <property type="entry name" value="Multidrug resistance protein D"/>
    <property type="match status" value="1"/>
</dbReference>
<feature type="transmembrane region" description="Helical" evidence="8">
    <location>
        <begin position="91"/>
        <end position="109"/>
    </location>
</feature>
<keyword evidence="6 8" id="KW-1133">Transmembrane helix</keyword>
<dbReference type="GO" id="GO:1990961">
    <property type="term" value="P:xenobiotic detoxification by transmembrane export across the plasma membrane"/>
    <property type="evidence" value="ECO:0007669"/>
    <property type="project" value="InterPro"/>
</dbReference>
<keyword evidence="8" id="KW-0997">Cell inner membrane</keyword>
<keyword evidence="11" id="KW-1185">Reference proteome</keyword>
<keyword evidence="3 8" id="KW-0813">Transport</keyword>
<reference evidence="10 11" key="1">
    <citation type="submission" date="2016-12" db="EMBL/GenBank/DDBJ databases">
        <title>Comparative genomics of Bartonella apis.</title>
        <authorList>
            <person name="Engel P."/>
        </authorList>
    </citation>
    <scope>NUCLEOTIDE SEQUENCE [LARGE SCALE GENOMIC DNA]</scope>
    <source>
        <strain evidence="10 11">PEB0149</strain>
    </source>
</reference>
<comment type="caution">
    <text evidence="10">The sequence shown here is derived from an EMBL/GenBank/DDBJ whole genome shotgun (WGS) entry which is preliminary data.</text>
</comment>
<feature type="transmembrane region" description="Helical" evidence="8">
    <location>
        <begin position="176"/>
        <end position="196"/>
    </location>
</feature>
<dbReference type="AlphaFoldDB" id="A0A1R0F705"/>
<comment type="similarity">
    <text evidence="2 8">Belongs to the major facilitator superfamily. Bcr/CmlA family.</text>
</comment>
<evidence type="ECO:0000256" key="2">
    <source>
        <dbReference type="ARBA" id="ARBA00006236"/>
    </source>
</evidence>
<evidence type="ECO:0000256" key="6">
    <source>
        <dbReference type="ARBA" id="ARBA00022989"/>
    </source>
</evidence>
<feature type="transmembrane region" description="Helical" evidence="8">
    <location>
        <begin position="352"/>
        <end position="375"/>
    </location>
</feature>
<evidence type="ECO:0000256" key="8">
    <source>
        <dbReference type="RuleBase" id="RU365088"/>
    </source>
</evidence>
<dbReference type="OrthoDB" id="9800416at2"/>
<feature type="transmembrane region" description="Helical" evidence="8">
    <location>
        <begin position="217"/>
        <end position="240"/>
    </location>
</feature>
<evidence type="ECO:0000313" key="10">
    <source>
        <dbReference type="EMBL" id="OLY42747.1"/>
    </source>
</evidence>
<name>A0A1R0F705_9HYPH</name>
<dbReference type="SUPFAM" id="SSF103473">
    <property type="entry name" value="MFS general substrate transporter"/>
    <property type="match status" value="1"/>
</dbReference>
<dbReference type="GO" id="GO:0005886">
    <property type="term" value="C:plasma membrane"/>
    <property type="evidence" value="ECO:0007669"/>
    <property type="project" value="UniProtKB-SubCell"/>
</dbReference>
<accession>A0A1R0F705</accession>
<proteinExistence type="inferred from homology"/>
<protein>
    <recommendedName>
        <fullName evidence="8">Bcr/CflA family efflux transporter</fullName>
    </recommendedName>
</protein>
<dbReference type="NCBIfam" id="TIGR00710">
    <property type="entry name" value="efflux_Bcr_CflA"/>
    <property type="match status" value="1"/>
</dbReference>
<dbReference type="InterPro" id="IPR036259">
    <property type="entry name" value="MFS_trans_sf"/>
</dbReference>
<organism evidence="10 11">
    <name type="scientific">Bartonella apis</name>
    <dbReference type="NCBI Taxonomy" id="1686310"/>
    <lineage>
        <taxon>Bacteria</taxon>
        <taxon>Pseudomonadati</taxon>
        <taxon>Pseudomonadota</taxon>
        <taxon>Alphaproteobacteria</taxon>
        <taxon>Hyphomicrobiales</taxon>
        <taxon>Bartonellaceae</taxon>
        <taxon>Bartonella</taxon>
    </lineage>
</organism>
<feature type="transmembrane region" description="Helical" evidence="8">
    <location>
        <begin position="318"/>
        <end position="340"/>
    </location>
</feature>
<feature type="domain" description="Major facilitator superfamily (MFS) profile" evidence="9">
    <location>
        <begin position="23"/>
        <end position="405"/>
    </location>
</feature>
<keyword evidence="5 8" id="KW-0812">Transmembrane</keyword>
<dbReference type="PANTHER" id="PTHR23502:SF132">
    <property type="entry name" value="POLYAMINE TRANSPORTER 2-RELATED"/>
    <property type="match status" value="1"/>
</dbReference>
<dbReference type="InterPro" id="IPR020846">
    <property type="entry name" value="MFS_dom"/>
</dbReference>
<evidence type="ECO:0000313" key="11">
    <source>
        <dbReference type="Proteomes" id="UP000187344"/>
    </source>
</evidence>
<feature type="transmembrane region" description="Helical" evidence="8">
    <location>
        <begin position="294"/>
        <end position="312"/>
    </location>
</feature>
<dbReference type="CDD" id="cd17320">
    <property type="entry name" value="MFS_MdfA_MDR_like"/>
    <property type="match status" value="1"/>
</dbReference>
<evidence type="ECO:0000256" key="5">
    <source>
        <dbReference type="ARBA" id="ARBA00022692"/>
    </source>
</evidence>
<feature type="transmembrane region" description="Helical" evidence="8">
    <location>
        <begin position="260"/>
        <end position="282"/>
    </location>
</feature>
<feature type="transmembrane region" description="Helical" evidence="8">
    <location>
        <begin position="381"/>
        <end position="403"/>
    </location>
</feature>
<dbReference type="Proteomes" id="UP000187344">
    <property type="component" value="Unassembled WGS sequence"/>
</dbReference>
<feature type="transmembrane region" description="Helical" evidence="8">
    <location>
        <begin position="148"/>
        <end position="170"/>
    </location>
</feature>
<dbReference type="PROSITE" id="PS50850">
    <property type="entry name" value="MFS"/>
    <property type="match status" value="1"/>
</dbReference>
<dbReference type="PANTHER" id="PTHR23502">
    <property type="entry name" value="MAJOR FACILITATOR SUPERFAMILY"/>
    <property type="match status" value="1"/>
</dbReference>
<dbReference type="InterPro" id="IPR011701">
    <property type="entry name" value="MFS"/>
</dbReference>
<evidence type="ECO:0000256" key="4">
    <source>
        <dbReference type="ARBA" id="ARBA00022475"/>
    </source>
</evidence>
<dbReference type="EMBL" id="LXYT01000003">
    <property type="protein sequence ID" value="OLY42747.1"/>
    <property type="molecule type" value="Genomic_DNA"/>
</dbReference>
<evidence type="ECO:0000259" key="9">
    <source>
        <dbReference type="PROSITE" id="PS50850"/>
    </source>
</evidence>
<dbReference type="GO" id="GO:0042910">
    <property type="term" value="F:xenobiotic transmembrane transporter activity"/>
    <property type="evidence" value="ECO:0007669"/>
    <property type="project" value="InterPro"/>
</dbReference>
<evidence type="ECO:0000256" key="1">
    <source>
        <dbReference type="ARBA" id="ARBA00004651"/>
    </source>
</evidence>
<dbReference type="Pfam" id="PF07690">
    <property type="entry name" value="MFS_1"/>
    <property type="match status" value="1"/>
</dbReference>
<dbReference type="InterPro" id="IPR004812">
    <property type="entry name" value="Efflux_drug-R_Bcr/CmlA"/>
</dbReference>
<keyword evidence="4" id="KW-1003">Cell membrane</keyword>
<keyword evidence="7 8" id="KW-0472">Membrane</keyword>
<feature type="transmembrane region" description="Helical" evidence="8">
    <location>
        <begin position="23"/>
        <end position="42"/>
    </location>
</feature>
<comment type="subcellular location">
    <subcellularLocation>
        <location evidence="8">Cell inner membrane</location>
        <topology evidence="8">Multi-pass membrane protein</topology>
    </subcellularLocation>
    <subcellularLocation>
        <location evidence="1">Cell membrane</location>
        <topology evidence="1">Multi-pass membrane protein</topology>
    </subcellularLocation>
</comment>